<evidence type="ECO:0000313" key="5">
    <source>
        <dbReference type="Proteomes" id="UP000632535"/>
    </source>
</evidence>
<dbReference type="SUPFAM" id="SSF51735">
    <property type="entry name" value="NAD(P)-binding Rossmann-fold domains"/>
    <property type="match status" value="1"/>
</dbReference>
<keyword evidence="5" id="KW-1185">Reference proteome</keyword>
<evidence type="ECO:0000256" key="1">
    <source>
        <dbReference type="ARBA" id="ARBA00006484"/>
    </source>
</evidence>
<dbReference type="RefSeq" id="WP_188525426.1">
    <property type="nucleotide sequence ID" value="NZ_BMDG01000018.1"/>
</dbReference>
<dbReference type="Proteomes" id="UP000632535">
    <property type="component" value="Unassembled WGS sequence"/>
</dbReference>
<evidence type="ECO:0000256" key="2">
    <source>
        <dbReference type="ARBA" id="ARBA00023002"/>
    </source>
</evidence>
<dbReference type="InterPro" id="IPR036291">
    <property type="entry name" value="NAD(P)-bd_dom_sf"/>
</dbReference>
<proteinExistence type="inferred from homology"/>
<protein>
    <submittedName>
        <fullName evidence="4">Short-chain dehydrogenase</fullName>
    </submittedName>
</protein>
<comment type="caution">
    <text evidence="4">The sequence shown here is derived from an EMBL/GenBank/DDBJ whole genome shotgun (WGS) entry which is preliminary data.</text>
</comment>
<dbReference type="PANTHER" id="PTHR43639">
    <property type="entry name" value="OXIDOREDUCTASE, SHORT-CHAIN DEHYDROGENASE/REDUCTASE FAMILY (AFU_ORTHOLOGUE AFUA_5G02870)"/>
    <property type="match status" value="1"/>
</dbReference>
<dbReference type="InterPro" id="IPR020904">
    <property type="entry name" value="Sc_DH/Rdtase_CS"/>
</dbReference>
<organism evidence="4 5">
    <name type="scientific">Isoptericola cucumis</name>
    <dbReference type="NCBI Taxonomy" id="1776856"/>
    <lineage>
        <taxon>Bacteria</taxon>
        <taxon>Bacillati</taxon>
        <taxon>Actinomycetota</taxon>
        <taxon>Actinomycetes</taxon>
        <taxon>Micrococcales</taxon>
        <taxon>Promicromonosporaceae</taxon>
        <taxon>Isoptericola</taxon>
    </lineage>
</organism>
<accession>A0ABQ2BB21</accession>
<dbReference type="PROSITE" id="PS00061">
    <property type="entry name" value="ADH_SHORT"/>
    <property type="match status" value="1"/>
</dbReference>
<dbReference type="PANTHER" id="PTHR43639:SF1">
    <property type="entry name" value="SHORT-CHAIN DEHYDROGENASE_REDUCTASE FAMILY PROTEIN"/>
    <property type="match status" value="1"/>
</dbReference>
<gene>
    <name evidence="4" type="ORF">GCM10007368_39210</name>
</gene>
<comment type="similarity">
    <text evidence="1">Belongs to the short-chain dehydrogenases/reductases (SDR) family.</text>
</comment>
<evidence type="ECO:0000313" key="4">
    <source>
        <dbReference type="EMBL" id="GGI12044.1"/>
    </source>
</evidence>
<dbReference type="CDD" id="cd05233">
    <property type="entry name" value="SDR_c"/>
    <property type="match status" value="1"/>
</dbReference>
<dbReference type="PRINTS" id="PR00081">
    <property type="entry name" value="GDHRDH"/>
</dbReference>
<feature type="domain" description="Ketoreductase" evidence="3">
    <location>
        <begin position="10"/>
        <end position="191"/>
    </location>
</feature>
<dbReference type="InterPro" id="IPR002347">
    <property type="entry name" value="SDR_fam"/>
</dbReference>
<dbReference type="InterPro" id="IPR057326">
    <property type="entry name" value="KR_dom"/>
</dbReference>
<evidence type="ECO:0000259" key="3">
    <source>
        <dbReference type="SMART" id="SM00822"/>
    </source>
</evidence>
<dbReference type="SMART" id="SM00822">
    <property type="entry name" value="PKS_KR"/>
    <property type="match status" value="1"/>
</dbReference>
<sequence>MTDTGSLAGKVAIVTGGAGGIGQGIVRHFLARGAKVLVVDIVDQAAGDELVAGLVPAENVAYLRSDISAAENAPVIVAAAVERFGALDALVNNAHASQQAPIMETTQEMWDLSLGSGMYATFHLMRAAYPELTKTRGAVVNFASGAGLKGLPNQVTYAAAKEAIRAITRVAAHEWAADGVRVNLVSPVALTPGIEQWSKAYPDAYEEVRQGIPLGRLGDPEDDIAPVVAFLAGDDSRYVTGQTLMTDGGSIMLH</sequence>
<dbReference type="Gene3D" id="3.40.50.720">
    <property type="entry name" value="NAD(P)-binding Rossmann-like Domain"/>
    <property type="match status" value="1"/>
</dbReference>
<reference evidence="5" key="1">
    <citation type="journal article" date="2019" name="Int. J. Syst. Evol. Microbiol.">
        <title>The Global Catalogue of Microorganisms (GCM) 10K type strain sequencing project: providing services to taxonomists for standard genome sequencing and annotation.</title>
        <authorList>
            <consortium name="The Broad Institute Genomics Platform"/>
            <consortium name="The Broad Institute Genome Sequencing Center for Infectious Disease"/>
            <person name="Wu L."/>
            <person name="Ma J."/>
        </authorList>
    </citation>
    <scope>NUCLEOTIDE SEQUENCE [LARGE SCALE GENOMIC DNA]</scope>
    <source>
        <strain evidence="5">CCM 8653</strain>
    </source>
</reference>
<dbReference type="EMBL" id="BMDG01000018">
    <property type="protein sequence ID" value="GGI12044.1"/>
    <property type="molecule type" value="Genomic_DNA"/>
</dbReference>
<dbReference type="PRINTS" id="PR00080">
    <property type="entry name" value="SDRFAMILY"/>
</dbReference>
<name>A0ABQ2BB21_9MICO</name>
<dbReference type="Pfam" id="PF13561">
    <property type="entry name" value="adh_short_C2"/>
    <property type="match status" value="1"/>
</dbReference>
<keyword evidence="2" id="KW-0560">Oxidoreductase</keyword>